<sequence length="538" mass="58034">MVDSTPDTSEHEADATRRTPLSRIRIALVTAALVLVVAGIWLLHLSSSWDVRITGLPDHPVTPSAVADGAIQVHGDSAAHIQARVDGKSVPSRAGRGHVEIRPEGLADGKHELQLSVPSVIPVLGDRSVTRQFTVDGKAPQLKTKKSLSSEAFGDPVTVSGKAGGAARVTVAGEAVPLDEAGRFSTEVKQPPATIPVVASDRAGNRTAAEVTVEVTHPGMRAVHMTGHAWTSAQLREPVLRMARQGKIDTIELDIKDESGEIAYDSQVPLANKIGADKGYYDARKVIDRLHDMGVRVVGRLVAFKDPILAEASWKSGHRERVVQTPGGGAYNGGYGQYSFTNFANPVVRQYNIDIAAEAAALGFDDILYDYVRRPDGNIESMRFADLETTPSKSIANFLKQTREQVRGHGAYLGACVFGITVTRPESVGQNIPMMSEHLDYVAPMIYPSHWGPGEYGVANPNQEPYKIVNRSLQDWQKVVQGTGAQVIPWLQDFSLGVAYGPEEVTAQITATRDAGIDSFLLWSAACEYTAEALKPQP</sequence>
<dbReference type="AlphaFoldDB" id="A0AAE3ZGV5"/>
<keyword evidence="1" id="KW-0812">Transmembrane</keyword>
<dbReference type="Gene3D" id="2.60.40.10">
    <property type="entry name" value="Immunoglobulins"/>
    <property type="match status" value="1"/>
</dbReference>
<dbReference type="Proteomes" id="UP001180845">
    <property type="component" value="Unassembled WGS sequence"/>
</dbReference>
<dbReference type="InterPro" id="IPR025275">
    <property type="entry name" value="DUF4015"/>
</dbReference>
<keyword evidence="1" id="KW-1133">Transmembrane helix</keyword>
<organism evidence="3 4">
    <name type="scientific">Haloactinomyces albus</name>
    <dbReference type="NCBI Taxonomy" id="1352928"/>
    <lineage>
        <taxon>Bacteria</taxon>
        <taxon>Bacillati</taxon>
        <taxon>Actinomycetota</taxon>
        <taxon>Actinomycetes</taxon>
        <taxon>Actinopolysporales</taxon>
        <taxon>Actinopolysporaceae</taxon>
        <taxon>Haloactinomyces</taxon>
    </lineage>
</organism>
<protein>
    <recommendedName>
        <fullName evidence="2">DUF4015 domain-containing protein</fullName>
    </recommendedName>
</protein>
<proteinExistence type="predicted"/>
<dbReference type="Pfam" id="PF13200">
    <property type="entry name" value="DUF4015"/>
    <property type="match status" value="1"/>
</dbReference>
<feature type="domain" description="DUF4015" evidence="2">
    <location>
        <begin position="222"/>
        <end position="529"/>
    </location>
</feature>
<evidence type="ECO:0000256" key="1">
    <source>
        <dbReference type="SAM" id="Phobius"/>
    </source>
</evidence>
<name>A0AAE3ZGV5_9ACTN</name>
<feature type="transmembrane region" description="Helical" evidence="1">
    <location>
        <begin position="26"/>
        <end position="44"/>
    </location>
</feature>
<gene>
    <name evidence="3" type="ORF">JOF55_003515</name>
</gene>
<dbReference type="RefSeq" id="WP_310275587.1">
    <property type="nucleotide sequence ID" value="NZ_JAVDXW010000001.1"/>
</dbReference>
<dbReference type="SUPFAM" id="SSF51445">
    <property type="entry name" value="(Trans)glycosidases"/>
    <property type="match status" value="1"/>
</dbReference>
<dbReference type="Gene3D" id="3.20.20.80">
    <property type="entry name" value="Glycosidases"/>
    <property type="match status" value="1"/>
</dbReference>
<keyword evidence="4" id="KW-1185">Reference proteome</keyword>
<dbReference type="InterPro" id="IPR013783">
    <property type="entry name" value="Ig-like_fold"/>
</dbReference>
<accession>A0AAE3ZGV5</accession>
<keyword evidence="1" id="KW-0472">Membrane</keyword>
<reference evidence="3" key="1">
    <citation type="submission" date="2023-07" db="EMBL/GenBank/DDBJ databases">
        <title>Sequencing the genomes of 1000 actinobacteria strains.</title>
        <authorList>
            <person name="Klenk H.-P."/>
        </authorList>
    </citation>
    <scope>NUCLEOTIDE SEQUENCE</scope>
    <source>
        <strain evidence="3">DSM 45977</strain>
    </source>
</reference>
<evidence type="ECO:0000259" key="2">
    <source>
        <dbReference type="Pfam" id="PF13200"/>
    </source>
</evidence>
<evidence type="ECO:0000313" key="4">
    <source>
        <dbReference type="Proteomes" id="UP001180845"/>
    </source>
</evidence>
<dbReference type="InterPro" id="IPR017853">
    <property type="entry name" value="GH"/>
</dbReference>
<evidence type="ECO:0000313" key="3">
    <source>
        <dbReference type="EMBL" id="MDR7303334.1"/>
    </source>
</evidence>
<dbReference type="GO" id="GO:0005975">
    <property type="term" value="P:carbohydrate metabolic process"/>
    <property type="evidence" value="ECO:0007669"/>
    <property type="project" value="UniProtKB-ARBA"/>
</dbReference>
<dbReference type="EMBL" id="JAVDXW010000001">
    <property type="protein sequence ID" value="MDR7303334.1"/>
    <property type="molecule type" value="Genomic_DNA"/>
</dbReference>
<comment type="caution">
    <text evidence="3">The sequence shown here is derived from an EMBL/GenBank/DDBJ whole genome shotgun (WGS) entry which is preliminary data.</text>
</comment>